<keyword evidence="1" id="KW-0812">Transmembrane</keyword>
<keyword evidence="3" id="KW-1185">Reference proteome</keyword>
<evidence type="ECO:0000313" key="2">
    <source>
        <dbReference type="EMBL" id="SEB53438.1"/>
    </source>
</evidence>
<feature type="transmembrane region" description="Helical" evidence="1">
    <location>
        <begin position="39"/>
        <end position="58"/>
    </location>
</feature>
<reference evidence="2 3" key="1">
    <citation type="submission" date="2016-10" db="EMBL/GenBank/DDBJ databases">
        <authorList>
            <person name="de Groot N.N."/>
        </authorList>
    </citation>
    <scope>NUCLEOTIDE SEQUENCE [LARGE SCALE GENOMIC DNA]</scope>
    <source>
        <strain evidence="2 3">DSM 10495</strain>
    </source>
</reference>
<evidence type="ECO:0000313" key="3">
    <source>
        <dbReference type="Proteomes" id="UP000182652"/>
    </source>
</evidence>
<sequence length="215" mass="23125">MTTKKPVHRARLRFFIMLIVGVTTAVIVLLTGHPVQAPAAGWAAAAASYVGWVLSRTIRLNAAQTRDHATSEDPSRGVTEALILSANLAAIVAVAILVISSHQGDSSERLSNAALGFVTVALSWMLIQTLFTLRYAEMYYGGEKEGGIAFNQDEPPQYTDFAYLGTSLGMTYQVSDTNLETTAIRKEALKHSLLSYLFGTVVLASTINLVVSMAS</sequence>
<dbReference type="STRING" id="156980.SAMN04489745_0511"/>
<dbReference type="Pfam" id="PF07077">
    <property type="entry name" value="DUF1345"/>
    <property type="match status" value="1"/>
</dbReference>
<keyword evidence="1" id="KW-0472">Membrane</keyword>
<feature type="transmembrane region" description="Helical" evidence="1">
    <location>
        <begin position="78"/>
        <end position="101"/>
    </location>
</feature>
<name>A0A1H4K5S8_9MICC</name>
<protein>
    <submittedName>
        <fullName evidence="2">Uncharacterized membrane protein</fullName>
    </submittedName>
</protein>
<dbReference type="AlphaFoldDB" id="A0A1H4K5S8"/>
<keyword evidence="1" id="KW-1133">Transmembrane helix</keyword>
<feature type="transmembrane region" description="Helical" evidence="1">
    <location>
        <begin position="113"/>
        <end position="133"/>
    </location>
</feature>
<dbReference type="RefSeq" id="WP_066213611.1">
    <property type="nucleotide sequence ID" value="NZ_FNSN01000003.1"/>
</dbReference>
<dbReference type="EMBL" id="FNSN01000003">
    <property type="protein sequence ID" value="SEB53438.1"/>
    <property type="molecule type" value="Genomic_DNA"/>
</dbReference>
<organism evidence="2 3">
    <name type="scientific">Arthrobacter woluwensis</name>
    <dbReference type="NCBI Taxonomy" id="156980"/>
    <lineage>
        <taxon>Bacteria</taxon>
        <taxon>Bacillati</taxon>
        <taxon>Actinomycetota</taxon>
        <taxon>Actinomycetes</taxon>
        <taxon>Micrococcales</taxon>
        <taxon>Micrococcaceae</taxon>
        <taxon>Arthrobacter</taxon>
    </lineage>
</organism>
<evidence type="ECO:0000256" key="1">
    <source>
        <dbReference type="SAM" id="Phobius"/>
    </source>
</evidence>
<gene>
    <name evidence="2" type="ORF">SAMN04489745_0511</name>
</gene>
<dbReference type="InterPro" id="IPR009781">
    <property type="entry name" value="DUF1345"/>
</dbReference>
<proteinExistence type="predicted"/>
<feature type="transmembrane region" description="Helical" evidence="1">
    <location>
        <begin position="12"/>
        <end position="33"/>
    </location>
</feature>
<feature type="transmembrane region" description="Helical" evidence="1">
    <location>
        <begin position="193"/>
        <end position="214"/>
    </location>
</feature>
<dbReference type="Proteomes" id="UP000182652">
    <property type="component" value="Unassembled WGS sequence"/>
</dbReference>
<accession>A0A1H4K5S8</accession>